<feature type="compositionally biased region" description="Acidic residues" evidence="1">
    <location>
        <begin position="54"/>
        <end position="69"/>
    </location>
</feature>
<reference evidence="2" key="1">
    <citation type="journal article" date="2022" name="bioRxiv">
        <title>Sequencing and chromosome-scale assembly of the giantPleurodeles waltlgenome.</title>
        <authorList>
            <person name="Brown T."/>
            <person name="Elewa A."/>
            <person name="Iarovenko S."/>
            <person name="Subramanian E."/>
            <person name="Araus A.J."/>
            <person name="Petzold A."/>
            <person name="Susuki M."/>
            <person name="Suzuki K.-i.T."/>
            <person name="Hayashi T."/>
            <person name="Toyoda A."/>
            <person name="Oliveira C."/>
            <person name="Osipova E."/>
            <person name="Leigh N.D."/>
            <person name="Simon A."/>
            <person name="Yun M.H."/>
        </authorList>
    </citation>
    <scope>NUCLEOTIDE SEQUENCE</scope>
    <source>
        <strain evidence="2">20211129_DDA</strain>
        <tissue evidence="2">Liver</tissue>
    </source>
</reference>
<accession>A0AAV7RI17</accession>
<sequence>MHDESQVNTMDPLDDVSNPNINDSVRELRSDSEAFPCVLSEEDAVVDRRKALSEEDAEVDPREEVEEFINDSQGT</sequence>
<evidence type="ECO:0000313" key="3">
    <source>
        <dbReference type="Proteomes" id="UP001066276"/>
    </source>
</evidence>
<evidence type="ECO:0000313" key="2">
    <source>
        <dbReference type="EMBL" id="KAJ1151590.1"/>
    </source>
</evidence>
<feature type="region of interest" description="Disordered" evidence="1">
    <location>
        <begin position="1"/>
        <end position="34"/>
    </location>
</feature>
<dbReference type="Proteomes" id="UP001066276">
    <property type="component" value="Chromosome 5"/>
</dbReference>
<organism evidence="2 3">
    <name type="scientific">Pleurodeles waltl</name>
    <name type="common">Iberian ribbed newt</name>
    <dbReference type="NCBI Taxonomy" id="8319"/>
    <lineage>
        <taxon>Eukaryota</taxon>
        <taxon>Metazoa</taxon>
        <taxon>Chordata</taxon>
        <taxon>Craniata</taxon>
        <taxon>Vertebrata</taxon>
        <taxon>Euteleostomi</taxon>
        <taxon>Amphibia</taxon>
        <taxon>Batrachia</taxon>
        <taxon>Caudata</taxon>
        <taxon>Salamandroidea</taxon>
        <taxon>Salamandridae</taxon>
        <taxon>Pleurodelinae</taxon>
        <taxon>Pleurodeles</taxon>
    </lineage>
</organism>
<evidence type="ECO:0000256" key="1">
    <source>
        <dbReference type="SAM" id="MobiDB-lite"/>
    </source>
</evidence>
<comment type="caution">
    <text evidence="2">The sequence shown here is derived from an EMBL/GenBank/DDBJ whole genome shotgun (WGS) entry which is preliminary data.</text>
</comment>
<feature type="region of interest" description="Disordered" evidence="1">
    <location>
        <begin position="49"/>
        <end position="75"/>
    </location>
</feature>
<protein>
    <submittedName>
        <fullName evidence="2">Uncharacterized protein</fullName>
    </submittedName>
</protein>
<dbReference type="EMBL" id="JANPWB010000009">
    <property type="protein sequence ID" value="KAJ1151590.1"/>
    <property type="molecule type" value="Genomic_DNA"/>
</dbReference>
<dbReference type="AlphaFoldDB" id="A0AAV7RI17"/>
<gene>
    <name evidence="2" type="ORF">NDU88_004370</name>
</gene>
<name>A0AAV7RI17_PLEWA</name>
<keyword evidence="3" id="KW-1185">Reference proteome</keyword>
<proteinExistence type="predicted"/>